<evidence type="ECO:0000256" key="7">
    <source>
        <dbReference type="ARBA" id="ARBA00023098"/>
    </source>
</evidence>
<reference evidence="12" key="1">
    <citation type="journal article" date="2013" name="Nat. Genet.">
        <title>The draft genomes of soft-shell turtle and green sea turtle yield insights into the development and evolution of the turtle-specific body plan.</title>
        <authorList>
            <person name="Wang Z."/>
            <person name="Pascual-Anaya J."/>
            <person name="Zadissa A."/>
            <person name="Li W."/>
            <person name="Niimura Y."/>
            <person name="Huang Z."/>
            <person name="Li C."/>
            <person name="White S."/>
            <person name="Xiong Z."/>
            <person name="Fang D."/>
            <person name="Wang B."/>
            <person name="Ming Y."/>
            <person name="Chen Y."/>
            <person name="Zheng Y."/>
            <person name="Kuraku S."/>
            <person name="Pignatelli M."/>
            <person name="Herrero J."/>
            <person name="Beal K."/>
            <person name="Nozawa M."/>
            <person name="Li Q."/>
            <person name="Wang J."/>
            <person name="Zhang H."/>
            <person name="Yu L."/>
            <person name="Shigenobu S."/>
            <person name="Wang J."/>
            <person name="Liu J."/>
            <person name="Flicek P."/>
            <person name="Searle S."/>
            <person name="Wang J."/>
            <person name="Kuratani S."/>
            <person name="Yin Y."/>
            <person name="Aken B."/>
            <person name="Zhang G."/>
            <person name="Irie N."/>
        </authorList>
    </citation>
    <scope>NUCLEOTIDE SEQUENCE [LARGE SCALE GENOMIC DNA]</scope>
</reference>
<evidence type="ECO:0000256" key="3">
    <source>
        <dbReference type="ARBA" id="ARBA00022679"/>
    </source>
</evidence>
<dbReference type="PANTHER" id="PTHR11157">
    <property type="entry name" value="FATTY ACID ACYL TRANSFERASE-RELATED"/>
    <property type="match status" value="1"/>
</dbReference>
<keyword evidence="3 10" id="KW-0808">Transferase</keyword>
<name>M7CL02_CHEMY</name>
<evidence type="ECO:0000256" key="5">
    <source>
        <dbReference type="ARBA" id="ARBA00022832"/>
    </source>
</evidence>
<keyword evidence="7 10" id="KW-0443">Lipid metabolism</keyword>
<dbReference type="STRING" id="8469.M7CL02"/>
<evidence type="ECO:0000256" key="9">
    <source>
        <dbReference type="ARBA" id="ARBA00023160"/>
    </source>
</evidence>
<keyword evidence="8" id="KW-0472">Membrane</keyword>
<comment type="catalytic activity">
    <reaction evidence="10">
        <text>a very-long-chain acyl-CoA + malonyl-CoA + H(+) = a very-long-chain 3-oxoacyl-CoA + CO2 + CoA</text>
        <dbReference type="Rhea" id="RHEA:32727"/>
        <dbReference type="ChEBI" id="CHEBI:15378"/>
        <dbReference type="ChEBI" id="CHEBI:16526"/>
        <dbReference type="ChEBI" id="CHEBI:57287"/>
        <dbReference type="ChEBI" id="CHEBI:57384"/>
        <dbReference type="ChEBI" id="CHEBI:90725"/>
        <dbReference type="ChEBI" id="CHEBI:90736"/>
        <dbReference type="EC" id="2.3.1.199"/>
    </reaction>
</comment>
<dbReference type="InterPro" id="IPR030457">
    <property type="entry name" value="ELO_CS"/>
</dbReference>
<dbReference type="eggNOG" id="KOG3072">
    <property type="taxonomic scope" value="Eukaryota"/>
</dbReference>
<evidence type="ECO:0000256" key="8">
    <source>
        <dbReference type="ARBA" id="ARBA00023136"/>
    </source>
</evidence>
<dbReference type="PROSITE" id="PS01188">
    <property type="entry name" value="ELO"/>
    <property type="match status" value="1"/>
</dbReference>
<gene>
    <name evidence="11" type="ORF">UY3_00953</name>
</gene>
<dbReference type="GO" id="GO:0042761">
    <property type="term" value="P:very long-chain fatty acid biosynthetic process"/>
    <property type="evidence" value="ECO:0007669"/>
    <property type="project" value="TreeGrafter"/>
</dbReference>
<protein>
    <recommendedName>
        <fullName evidence="10">Elongation of very long chain fatty acids protein</fullName>
        <ecNumber evidence="10">2.3.1.199</ecNumber>
    </recommendedName>
    <alternativeName>
        <fullName evidence="10">Very-long-chain 3-oxoacyl-CoA synthase</fullName>
    </alternativeName>
</protein>
<evidence type="ECO:0000256" key="2">
    <source>
        <dbReference type="ARBA" id="ARBA00022516"/>
    </source>
</evidence>
<evidence type="ECO:0000313" key="12">
    <source>
        <dbReference type="Proteomes" id="UP000031443"/>
    </source>
</evidence>
<dbReference type="EC" id="2.3.1.199" evidence="10"/>
<dbReference type="GO" id="GO:0034625">
    <property type="term" value="P:fatty acid elongation, monounsaturated fatty acid"/>
    <property type="evidence" value="ECO:0007669"/>
    <property type="project" value="TreeGrafter"/>
</dbReference>
<evidence type="ECO:0000256" key="6">
    <source>
        <dbReference type="ARBA" id="ARBA00022989"/>
    </source>
</evidence>
<accession>M7CL02</accession>
<dbReference type="EMBL" id="KB483075">
    <property type="protein sequence ID" value="EMP41797.1"/>
    <property type="molecule type" value="Genomic_DNA"/>
</dbReference>
<keyword evidence="12" id="KW-1185">Reference proteome</keyword>
<dbReference type="GO" id="GO:0005789">
    <property type="term" value="C:endoplasmic reticulum membrane"/>
    <property type="evidence" value="ECO:0007669"/>
    <property type="project" value="TreeGrafter"/>
</dbReference>
<sequence length="133" mass="15431">MRENWRKSFSFALAYVLLIFGGQHVMKQRRGYDLRKPLVLWSLSLALFRNSANSIPSTGEVKPSLCDLIMSLDAHMALLQYHRHPEDMGLNADSVAPSCDLPGDTVFIILRKQRLIFLHWYHHVTVLLYTWYA</sequence>
<dbReference type="InterPro" id="IPR002076">
    <property type="entry name" value="ELO_fam"/>
</dbReference>
<dbReference type="Pfam" id="PF01151">
    <property type="entry name" value="ELO"/>
    <property type="match status" value="2"/>
</dbReference>
<organism evidence="11 12">
    <name type="scientific">Chelonia mydas</name>
    <name type="common">Green sea-turtle</name>
    <name type="synonym">Chelonia agassizi</name>
    <dbReference type="NCBI Taxonomy" id="8469"/>
    <lineage>
        <taxon>Eukaryota</taxon>
        <taxon>Metazoa</taxon>
        <taxon>Chordata</taxon>
        <taxon>Craniata</taxon>
        <taxon>Vertebrata</taxon>
        <taxon>Euteleostomi</taxon>
        <taxon>Archelosauria</taxon>
        <taxon>Testudinata</taxon>
        <taxon>Testudines</taxon>
        <taxon>Cryptodira</taxon>
        <taxon>Durocryptodira</taxon>
        <taxon>Americhelydia</taxon>
        <taxon>Chelonioidea</taxon>
        <taxon>Cheloniidae</taxon>
        <taxon>Chelonia</taxon>
    </lineage>
</organism>
<keyword evidence="2 10" id="KW-0444">Lipid biosynthesis</keyword>
<comment type="subcellular location">
    <subcellularLocation>
        <location evidence="1">Membrane</location>
        <topology evidence="1">Multi-pass membrane protein</topology>
    </subcellularLocation>
</comment>
<evidence type="ECO:0000256" key="10">
    <source>
        <dbReference type="RuleBase" id="RU361115"/>
    </source>
</evidence>
<dbReference type="GO" id="GO:0009922">
    <property type="term" value="F:fatty acid elongase activity"/>
    <property type="evidence" value="ECO:0007669"/>
    <property type="project" value="UniProtKB-EC"/>
</dbReference>
<dbReference type="AlphaFoldDB" id="M7CL02"/>
<keyword evidence="6" id="KW-1133">Transmembrane helix</keyword>
<dbReference type="PANTHER" id="PTHR11157:SF17">
    <property type="entry name" value="ELONGATION OF VERY LONG CHAIN FATTY ACIDS PROTEIN 6"/>
    <property type="match status" value="1"/>
</dbReference>
<evidence type="ECO:0000256" key="4">
    <source>
        <dbReference type="ARBA" id="ARBA00022692"/>
    </source>
</evidence>
<proteinExistence type="inferred from homology"/>
<keyword evidence="4" id="KW-0812">Transmembrane</keyword>
<dbReference type="GO" id="GO:0030148">
    <property type="term" value="P:sphingolipid biosynthetic process"/>
    <property type="evidence" value="ECO:0007669"/>
    <property type="project" value="TreeGrafter"/>
</dbReference>
<dbReference type="GO" id="GO:0034626">
    <property type="term" value="P:fatty acid elongation, polyunsaturated fatty acid"/>
    <property type="evidence" value="ECO:0007669"/>
    <property type="project" value="TreeGrafter"/>
</dbReference>
<keyword evidence="5 10" id="KW-0276">Fatty acid metabolism</keyword>
<comment type="similarity">
    <text evidence="10">Belongs to the ELO family.</text>
</comment>
<evidence type="ECO:0000313" key="11">
    <source>
        <dbReference type="EMBL" id="EMP41797.1"/>
    </source>
</evidence>
<keyword evidence="9 10" id="KW-0275">Fatty acid biosynthesis</keyword>
<evidence type="ECO:0000256" key="1">
    <source>
        <dbReference type="ARBA" id="ARBA00004141"/>
    </source>
</evidence>
<dbReference type="GO" id="GO:0019367">
    <property type="term" value="P:fatty acid elongation, saturated fatty acid"/>
    <property type="evidence" value="ECO:0007669"/>
    <property type="project" value="TreeGrafter"/>
</dbReference>
<dbReference type="Proteomes" id="UP000031443">
    <property type="component" value="Unassembled WGS sequence"/>
</dbReference>